<evidence type="ECO:0000313" key="2">
    <source>
        <dbReference type="RefSeq" id="XP_052750850.1"/>
    </source>
</evidence>
<dbReference type="GeneID" id="113510008"/>
<evidence type="ECO:0000313" key="1">
    <source>
        <dbReference type="Proteomes" id="UP001652740"/>
    </source>
</evidence>
<organism evidence="1 2">
    <name type="scientific">Galleria mellonella</name>
    <name type="common">Greater wax moth</name>
    <dbReference type="NCBI Taxonomy" id="7137"/>
    <lineage>
        <taxon>Eukaryota</taxon>
        <taxon>Metazoa</taxon>
        <taxon>Ecdysozoa</taxon>
        <taxon>Arthropoda</taxon>
        <taxon>Hexapoda</taxon>
        <taxon>Insecta</taxon>
        <taxon>Pterygota</taxon>
        <taxon>Neoptera</taxon>
        <taxon>Endopterygota</taxon>
        <taxon>Lepidoptera</taxon>
        <taxon>Glossata</taxon>
        <taxon>Ditrysia</taxon>
        <taxon>Pyraloidea</taxon>
        <taxon>Pyralidae</taxon>
        <taxon>Galleriinae</taxon>
        <taxon>Galleria</taxon>
    </lineage>
</organism>
<dbReference type="Proteomes" id="UP001652740">
    <property type="component" value="Unplaced"/>
</dbReference>
<sequence length="1059" mass="120201">MKWLSRTARAHPGRCACAATMAHRNTFRSFVFVTILAMFMLESPISAFTVRRVTHVTVKPEHDLVEEESSLVNVKDESSKTNIKVIELPNISLEKIIPAHTTAKVYEIKGDYPENEDKVELTTAYILLKTDDGYLKITGLPVYTSAAKEEISSTLNDEVTYVPDVNEEILRKRRQKNEDNVTATVTSDFTTADGNSDFVSTQTSGTVEGSSTANIKSRLTDILSREITTIELPSEIATTDTDYTSGTPIIESRSINQFDSSTTMQSVWTDSLTENVKTNSNVNKLISTPPVLPFGRKYTTINRKREETVTDSTTATNFKELPREETPPRFTLEKVLNETTISSLEAFKIEQPSNSNTFTGIPTEIDTAPTASSIYISESDTLTSPLETKTTFPRIRQSSSKRAGFLDYSAKPIAGTDFQEVTTIVENFDPTSISSSDENFRKSIELEVPNIDSVLDNKTEIETQTQLAEDAMKEDLLKEDMLSDNGKYAKRIEVKNAGKHVIDIPILQKSSQETVDDTLSVKPIEYEKGKYPAKYTVSPNYKPLKKIEVQSQKPIVRDPDDNSWRNESISSLGIVFKPKAASKNYTEVLKNKTEALLSSSLSRENKNDVPDLKERLEKIAEVRKSKKKKVLDKFGEPVYSDYEDTLYSVESLGTNTPTLETTFASMPPTRNVIRTFQSKPLHTTHASALDQLYNDKDKELNTLTTEKPKIYNTIQEYYDTTDEYDFDYLNLPKIDLKKYTPRVFNKETLVTTLPTAVSTKPTTGYLPERKPTVQYFPPRVTPKVNNNDYDGDFQRKVNLYTYKEPPKTAAPNTFATTPSPSVQHDKYEQFNKKNTIIPTNYNTRLPNPANIEKNVYSANSQRISEPPMQNNGYTADNGNYDRGSYVIRHYKDFIDEAVRDNDYDKNAEYVPYPQAPVRGVTVNDLGRLKHRPNVNDEFDYETQFRKDILSRFIDNFNQNNERFKVDFPILFNNSVLHRKADESGKVLATSTAFMKRLYGEGSMATKPNNYMVRGRPCENCDNITVELSPAYELHYYVPEQEEREEAEPQPVTLAYRYTL</sequence>
<dbReference type="RefSeq" id="XP_052750850.1">
    <property type="nucleotide sequence ID" value="XM_052894890.1"/>
</dbReference>
<keyword evidence="1" id="KW-1185">Reference proteome</keyword>
<accession>A0ABM3MI46</accession>
<protein>
    <submittedName>
        <fullName evidence="2">Uncharacterized protein LOC113510008</fullName>
    </submittedName>
</protein>
<reference evidence="2" key="1">
    <citation type="submission" date="2025-08" db="UniProtKB">
        <authorList>
            <consortium name="RefSeq"/>
        </authorList>
    </citation>
    <scope>IDENTIFICATION</scope>
    <source>
        <tissue evidence="2">Whole larvae</tissue>
    </source>
</reference>
<proteinExistence type="predicted"/>
<gene>
    <name evidence="2" type="primary">LOC113510008</name>
</gene>
<name>A0ABM3MI46_GALME</name>